<evidence type="ECO:0000259" key="8">
    <source>
        <dbReference type="Pfam" id="PF02687"/>
    </source>
</evidence>
<organism evidence="10 11">
    <name type="scientific">Candidatus Microsaccharimonas sossegonensis</name>
    <dbReference type="NCBI Taxonomy" id="2506948"/>
    <lineage>
        <taxon>Bacteria</taxon>
        <taxon>Candidatus Saccharimonadota</taxon>
        <taxon>Candidatus Saccharimonadia</taxon>
        <taxon>Candidatus Saccharimonadales</taxon>
        <taxon>Candidatus Saccharimonadaceae</taxon>
        <taxon>Candidatus Microsaccharimonas</taxon>
    </lineage>
</organism>
<evidence type="ECO:0000313" key="11">
    <source>
        <dbReference type="Proteomes" id="UP000289257"/>
    </source>
</evidence>
<dbReference type="InterPro" id="IPR050250">
    <property type="entry name" value="Macrolide_Exporter_MacB"/>
</dbReference>
<dbReference type="InterPro" id="IPR003838">
    <property type="entry name" value="ABC3_permease_C"/>
</dbReference>
<dbReference type="InterPro" id="IPR025857">
    <property type="entry name" value="MacB_PCD"/>
</dbReference>
<keyword evidence="4 7" id="KW-1133">Transmembrane helix</keyword>
<protein>
    <submittedName>
        <fullName evidence="10">FtsX-like permease family protein</fullName>
    </submittedName>
</protein>
<dbReference type="GO" id="GO:0005886">
    <property type="term" value="C:plasma membrane"/>
    <property type="evidence" value="ECO:0007669"/>
    <property type="project" value="UniProtKB-SubCell"/>
</dbReference>
<keyword evidence="3 7" id="KW-0812">Transmembrane</keyword>
<reference evidence="10" key="1">
    <citation type="submission" date="2019-01" db="EMBL/GenBank/DDBJ databases">
        <title>Genomic signatures and co-occurrence patterns of the ultra-small Saccharimodia (Patescibacteria phylum) suggest a symbiotic lifestyle.</title>
        <authorList>
            <person name="Lemos L."/>
            <person name="Medeiros J."/>
            <person name="Andreote F."/>
            <person name="Fernandes G."/>
            <person name="Varani A."/>
            <person name="Oliveira G."/>
            <person name="Pylro V."/>
        </authorList>
    </citation>
    <scope>NUCLEOTIDE SEQUENCE [LARGE SCALE GENOMIC DNA]</scope>
    <source>
        <strain evidence="10">AMD02</strain>
    </source>
</reference>
<dbReference type="Proteomes" id="UP000289257">
    <property type="component" value="Unassembled WGS sequence"/>
</dbReference>
<evidence type="ECO:0000259" key="9">
    <source>
        <dbReference type="Pfam" id="PF12704"/>
    </source>
</evidence>
<evidence type="ECO:0000256" key="6">
    <source>
        <dbReference type="ARBA" id="ARBA00038076"/>
    </source>
</evidence>
<comment type="caution">
    <text evidence="10">The sequence shown here is derived from an EMBL/GenBank/DDBJ whole genome shotgun (WGS) entry which is preliminary data.</text>
</comment>
<evidence type="ECO:0000256" key="1">
    <source>
        <dbReference type="ARBA" id="ARBA00004651"/>
    </source>
</evidence>
<dbReference type="EMBL" id="SCKX01000001">
    <property type="protein sequence ID" value="RWZ78406.1"/>
    <property type="molecule type" value="Genomic_DNA"/>
</dbReference>
<sequence>MRFLFINHIQNARQSLRSNRMRSNLTMLGVMIGVASITTILSLSGGASKIVSNQVDALGGNIAVVRPGSASDTAFQNLAQLPTPQLFAASTLTIKDVNAIKKVNYVSGVAPMMILSGAVKAETSTSVNTSIIATTPTLADVSGLKIQNGQFLDPDLSPYIAVIGPQLSVNVFGTEESIGKTLTIKGQAFTVIGVLKRQNTPINYNGVDFDESIIINQDAGQALNQGSLQIQQINVKTDSVNNLAGAIVDINKAILKNHLGEADFTILSGEQIAQPTNRLFAAIAGTTTAVAAISLLVGGIGIMNIMLVSVAERTREIGIRKALGASNRDIVAQFLIESVALSIGGGVGGYIIGYLIAFAISSFLPFFPIFTWEIGGIAIGVSLVIGTLFGLYPAIRAARKDPIDALRQYD</sequence>
<dbReference type="Pfam" id="PF02687">
    <property type="entry name" value="FtsX"/>
    <property type="match status" value="1"/>
</dbReference>
<name>A0A4Q0AHD2_9BACT</name>
<feature type="transmembrane region" description="Helical" evidence="7">
    <location>
        <begin position="369"/>
        <end position="392"/>
    </location>
</feature>
<keyword evidence="2" id="KW-1003">Cell membrane</keyword>
<evidence type="ECO:0000256" key="2">
    <source>
        <dbReference type="ARBA" id="ARBA00022475"/>
    </source>
</evidence>
<evidence type="ECO:0000256" key="4">
    <source>
        <dbReference type="ARBA" id="ARBA00022989"/>
    </source>
</evidence>
<feature type="transmembrane region" description="Helical" evidence="7">
    <location>
        <begin position="279"/>
        <end position="309"/>
    </location>
</feature>
<dbReference type="PANTHER" id="PTHR30572">
    <property type="entry name" value="MEMBRANE COMPONENT OF TRANSPORTER-RELATED"/>
    <property type="match status" value="1"/>
</dbReference>
<evidence type="ECO:0000256" key="3">
    <source>
        <dbReference type="ARBA" id="ARBA00022692"/>
    </source>
</evidence>
<keyword evidence="11" id="KW-1185">Reference proteome</keyword>
<evidence type="ECO:0000313" key="10">
    <source>
        <dbReference type="EMBL" id="RWZ78406.1"/>
    </source>
</evidence>
<dbReference type="Pfam" id="PF12704">
    <property type="entry name" value="MacB_PCD"/>
    <property type="match status" value="1"/>
</dbReference>
<feature type="transmembrane region" description="Helical" evidence="7">
    <location>
        <begin position="21"/>
        <end position="43"/>
    </location>
</feature>
<feature type="domain" description="ABC3 transporter permease C-terminal" evidence="8">
    <location>
        <begin position="290"/>
        <end position="402"/>
    </location>
</feature>
<feature type="domain" description="MacB-like periplasmic core" evidence="9">
    <location>
        <begin position="25"/>
        <end position="249"/>
    </location>
</feature>
<proteinExistence type="inferred from homology"/>
<keyword evidence="5 7" id="KW-0472">Membrane</keyword>
<feature type="transmembrane region" description="Helical" evidence="7">
    <location>
        <begin position="330"/>
        <end position="357"/>
    </location>
</feature>
<dbReference type="GO" id="GO:0022857">
    <property type="term" value="F:transmembrane transporter activity"/>
    <property type="evidence" value="ECO:0007669"/>
    <property type="project" value="TreeGrafter"/>
</dbReference>
<accession>A0A4Q0AHD2</accession>
<evidence type="ECO:0000256" key="5">
    <source>
        <dbReference type="ARBA" id="ARBA00023136"/>
    </source>
</evidence>
<gene>
    <name evidence="10" type="ORF">EOT05_01440</name>
</gene>
<dbReference type="PANTHER" id="PTHR30572:SF4">
    <property type="entry name" value="ABC TRANSPORTER PERMEASE YTRF"/>
    <property type="match status" value="1"/>
</dbReference>
<evidence type="ECO:0000256" key="7">
    <source>
        <dbReference type="SAM" id="Phobius"/>
    </source>
</evidence>
<dbReference type="AlphaFoldDB" id="A0A4Q0AHD2"/>
<comment type="similarity">
    <text evidence="6">Belongs to the ABC-4 integral membrane protein family.</text>
</comment>
<comment type="subcellular location">
    <subcellularLocation>
        <location evidence="1">Cell membrane</location>
        <topology evidence="1">Multi-pass membrane protein</topology>
    </subcellularLocation>
</comment>